<dbReference type="Pfam" id="PF11367">
    <property type="entry name" value="Tail_completion_gp17"/>
    <property type="match status" value="1"/>
</dbReference>
<name>A0A6N7LRB7_SINTE</name>
<evidence type="ECO:0000313" key="2">
    <source>
        <dbReference type="Proteomes" id="UP000439983"/>
    </source>
</evidence>
<dbReference type="EMBL" id="WITC01000139">
    <property type="protein sequence ID" value="MQX19379.1"/>
    <property type="molecule type" value="Genomic_DNA"/>
</dbReference>
<protein>
    <submittedName>
        <fullName evidence="1">DUF3168 domain-containing protein</fullName>
    </submittedName>
</protein>
<proteinExistence type="predicted"/>
<reference evidence="1 2" key="1">
    <citation type="journal article" date="2013" name="Genome Biol.">
        <title>Comparative genomics of the core and accessory genomes of 48 Sinorhizobium strains comprising five genospecies.</title>
        <authorList>
            <person name="Sugawara M."/>
            <person name="Epstein B."/>
            <person name="Badgley B.D."/>
            <person name="Unno T."/>
            <person name="Xu L."/>
            <person name="Reese J."/>
            <person name="Gyaneshwar P."/>
            <person name="Denny R."/>
            <person name="Mudge J."/>
            <person name="Bharti A.K."/>
            <person name="Farmer A.D."/>
            <person name="May G.D."/>
            <person name="Woodward J.E."/>
            <person name="Medigue C."/>
            <person name="Vallenet D."/>
            <person name="Lajus A."/>
            <person name="Rouy Z."/>
            <person name="Martinez-Vaz B."/>
            <person name="Tiffin P."/>
            <person name="Young N.D."/>
            <person name="Sadowsky M.J."/>
        </authorList>
    </citation>
    <scope>NUCLEOTIDE SEQUENCE [LARGE SCALE GENOMIC DNA]</scope>
    <source>
        <strain evidence="1 2">USDA4894</strain>
    </source>
</reference>
<dbReference type="InterPro" id="IPR021508">
    <property type="entry name" value="Gp17-like"/>
</dbReference>
<evidence type="ECO:0000313" key="1">
    <source>
        <dbReference type="EMBL" id="MQX19379.1"/>
    </source>
</evidence>
<gene>
    <name evidence="1" type="ORF">GHK62_33160</name>
</gene>
<accession>A0A6N7LRB7</accession>
<dbReference type="AlphaFoldDB" id="A0A6N7LRB7"/>
<dbReference type="InterPro" id="IPR053745">
    <property type="entry name" value="Viral_Tail_Comp_sf"/>
</dbReference>
<keyword evidence="2" id="KW-1185">Reference proteome</keyword>
<sequence length="132" mass="14270">MEAALTTLLTGDARVKLLAGTKVHWVRAPQETVPPYAVLQVISSRDDYHSQGPSGLTDARVQIDAYAGTYLAAKRLSDAILAVLSGYRGIVSGVRLQGGFVDNRRDFPASSSGDVMPLFRRSADIIIWHSSL</sequence>
<dbReference type="OrthoDB" id="7950654at2"/>
<organism evidence="1 2">
    <name type="scientific">Sinorhizobium terangae</name>
    <dbReference type="NCBI Taxonomy" id="110322"/>
    <lineage>
        <taxon>Bacteria</taxon>
        <taxon>Pseudomonadati</taxon>
        <taxon>Pseudomonadota</taxon>
        <taxon>Alphaproteobacteria</taxon>
        <taxon>Hyphomicrobiales</taxon>
        <taxon>Rhizobiaceae</taxon>
        <taxon>Sinorhizobium/Ensifer group</taxon>
        <taxon>Sinorhizobium</taxon>
    </lineage>
</organism>
<dbReference type="Proteomes" id="UP000439983">
    <property type="component" value="Unassembled WGS sequence"/>
</dbReference>
<dbReference type="Gene3D" id="3.30.2000.30">
    <property type="match status" value="1"/>
</dbReference>
<comment type="caution">
    <text evidence="1">The sequence shown here is derived from an EMBL/GenBank/DDBJ whole genome shotgun (WGS) entry which is preliminary data.</text>
</comment>